<dbReference type="AlphaFoldDB" id="A0A9D1PT82"/>
<dbReference type="InterPro" id="IPR004776">
    <property type="entry name" value="Mem_transp_PIN-like"/>
</dbReference>
<evidence type="ECO:0000256" key="3">
    <source>
        <dbReference type="ARBA" id="ARBA00022448"/>
    </source>
</evidence>
<keyword evidence="3" id="KW-0813">Transport</keyword>
<dbReference type="InterPro" id="IPR038770">
    <property type="entry name" value="Na+/solute_symporter_sf"/>
</dbReference>
<proteinExistence type="inferred from homology"/>
<protein>
    <submittedName>
        <fullName evidence="9">AEC family transporter</fullName>
    </submittedName>
</protein>
<organism evidence="9 10">
    <name type="scientific">Candidatus Ornithospirochaeta avicola</name>
    <dbReference type="NCBI Taxonomy" id="2840896"/>
    <lineage>
        <taxon>Bacteria</taxon>
        <taxon>Pseudomonadati</taxon>
        <taxon>Spirochaetota</taxon>
        <taxon>Spirochaetia</taxon>
        <taxon>Spirochaetales</taxon>
        <taxon>Spirochaetaceae</taxon>
        <taxon>Spirochaetaceae incertae sedis</taxon>
        <taxon>Candidatus Ornithospirochaeta</taxon>
    </lineage>
</organism>
<keyword evidence="4" id="KW-1003">Cell membrane</keyword>
<evidence type="ECO:0000256" key="8">
    <source>
        <dbReference type="SAM" id="Phobius"/>
    </source>
</evidence>
<evidence type="ECO:0000256" key="1">
    <source>
        <dbReference type="ARBA" id="ARBA00004651"/>
    </source>
</evidence>
<evidence type="ECO:0000256" key="7">
    <source>
        <dbReference type="ARBA" id="ARBA00023136"/>
    </source>
</evidence>
<reference evidence="9" key="1">
    <citation type="journal article" date="2021" name="PeerJ">
        <title>Extensive microbial diversity within the chicken gut microbiome revealed by metagenomics and culture.</title>
        <authorList>
            <person name="Gilroy R."/>
            <person name="Ravi A."/>
            <person name="Getino M."/>
            <person name="Pursley I."/>
            <person name="Horton D.L."/>
            <person name="Alikhan N.F."/>
            <person name="Baker D."/>
            <person name="Gharbi K."/>
            <person name="Hall N."/>
            <person name="Watson M."/>
            <person name="Adriaenssens E.M."/>
            <person name="Foster-Nyarko E."/>
            <person name="Jarju S."/>
            <person name="Secka A."/>
            <person name="Antonio M."/>
            <person name="Oren A."/>
            <person name="Chaudhuri R.R."/>
            <person name="La Ragione R."/>
            <person name="Hildebrand F."/>
            <person name="Pallen M.J."/>
        </authorList>
    </citation>
    <scope>NUCLEOTIDE SEQUENCE</scope>
    <source>
        <strain evidence="9">Gambia11-129</strain>
    </source>
</reference>
<reference evidence="9" key="2">
    <citation type="submission" date="2021-04" db="EMBL/GenBank/DDBJ databases">
        <authorList>
            <person name="Gilroy R."/>
        </authorList>
    </citation>
    <scope>NUCLEOTIDE SEQUENCE</scope>
    <source>
        <strain evidence="9">Gambia11-129</strain>
    </source>
</reference>
<evidence type="ECO:0000256" key="5">
    <source>
        <dbReference type="ARBA" id="ARBA00022692"/>
    </source>
</evidence>
<name>A0A9D1PT82_9SPIO</name>
<feature type="transmembrane region" description="Helical" evidence="8">
    <location>
        <begin position="34"/>
        <end position="52"/>
    </location>
</feature>
<keyword evidence="5 8" id="KW-0812">Transmembrane</keyword>
<dbReference type="GO" id="GO:0005886">
    <property type="term" value="C:plasma membrane"/>
    <property type="evidence" value="ECO:0007669"/>
    <property type="project" value="UniProtKB-SubCell"/>
</dbReference>
<feature type="transmembrane region" description="Helical" evidence="8">
    <location>
        <begin position="59"/>
        <end position="83"/>
    </location>
</feature>
<feature type="transmembrane region" description="Helical" evidence="8">
    <location>
        <begin position="193"/>
        <end position="214"/>
    </location>
</feature>
<evidence type="ECO:0000256" key="4">
    <source>
        <dbReference type="ARBA" id="ARBA00022475"/>
    </source>
</evidence>
<gene>
    <name evidence="9" type="ORF">IAB12_03865</name>
</gene>
<dbReference type="PANTHER" id="PTHR36838:SF3">
    <property type="entry name" value="TRANSPORTER AUXIN EFFLUX CARRIER EC FAMILY"/>
    <property type="match status" value="1"/>
</dbReference>
<accession>A0A9D1PT82</accession>
<dbReference type="Pfam" id="PF03547">
    <property type="entry name" value="Mem_trans"/>
    <property type="match status" value="1"/>
</dbReference>
<keyword evidence="6 8" id="KW-1133">Transmembrane helix</keyword>
<dbReference type="Proteomes" id="UP000823936">
    <property type="component" value="Unassembled WGS sequence"/>
</dbReference>
<keyword evidence="7 8" id="KW-0472">Membrane</keyword>
<dbReference type="Gene3D" id="1.20.1530.20">
    <property type="match status" value="1"/>
</dbReference>
<dbReference type="PANTHER" id="PTHR36838">
    <property type="entry name" value="AUXIN EFFLUX CARRIER FAMILY PROTEIN"/>
    <property type="match status" value="1"/>
</dbReference>
<sequence length="303" mass="33199">MAAILTRALFFFLLIVLAYVLKKAGFLKSDDSKALGKLILYITLPSAVISGFSSFSFTALLLLIPLISFTANIALEAIGYILARGKRDSEKIFYLLNTPTYNIGNFTLPFSSGFLGPDGVIGTCLFDMGASFLTLSGCYAFTSAVLKREGERSLLKDVLKIFTKPAFDAYIIMIILSLLGLKMPSFIIDFASFISPANGVLAMLMIGLMLDFRLKKNDLLPVFKTIFIRIVFASVLALLVYNFLPLALEMRRAVVITLFSPISSSSAAFVTELNGNNEQAGFAGSLSIIISLLIYVTFFIIWL</sequence>
<feature type="transmembrane region" description="Helical" evidence="8">
    <location>
        <begin position="226"/>
        <end position="244"/>
    </location>
</feature>
<evidence type="ECO:0000256" key="2">
    <source>
        <dbReference type="ARBA" id="ARBA00010145"/>
    </source>
</evidence>
<evidence type="ECO:0000313" key="10">
    <source>
        <dbReference type="Proteomes" id="UP000823936"/>
    </source>
</evidence>
<feature type="transmembrane region" description="Helical" evidence="8">
    <location>
        <begin position="120"/>
        <end position="146"/>
    </location>
</feature>
<evidence type="ECO:0000256" key="6">
    <source>
        <dbReference type="ARBA" id="ARBA00022989"/>
    </source>
</evidence>
<dbReference type="EMBL" id="DXHU01000016">
    <property type="protein sequence ID" value="HIV98897.1"/>
    <property type="molecule type" value="Genomic_DNA"/>
</dbReference>
<comment type="caution">
    <text evidence="9">The sequence shown here is derived from an EMBL/GenBank/DDBJ whole genome shotgun (WGS) entry which is preliminary data.</text>
</comment>
<evidence type="ECO:0000313" key="9">
    <source>
        <dbReference type="EMBL" id="HIV98897.1"/>
    </source>
</evidence>
<feature type="transmembrane region" description="Helical" evidence="8">
    <location>
        <begin position="167"/>
        <end position="187"/>
    </location>
</feature>
<feature type="transmembrane region" description="Helical" evidence="8">
    <location>
        <begin position="282"/>
        <end position="302"/>
    </location>
</feature>
<comment type="subcellular location">
    <subcellularLocation>
        <location evidence="1">Cell membrane</location>
        <topology evidence="1">Multi-pass membrane protein</topology>
    </subcellularLocation>
</comment>
<dbReference type="GO" id="GO:0055085">
    <property type="term" value="P:transmembrane transport"/>
    <property type="evidence" value="ECO:0007669"/>
    <property type="project" value="InterPro"/>
</dbReference>
<comment type="similarity">
    <text evidence="2">Belongs to the auxin efflux carrier (TC 2.A.69) family.</text>
</comment>